<protein>
    <submittedName>
        <fullName evidence="1">Uncharacterized protein</fullName>
    </submittedName>
</protein>
<comment type="caution">
    <text evidence="1">The sequence shown here is derived from an EMBL/GenBank/DDBJ whole genome shotgun (WGS) entry which is preliminary data.</text>
</comment>
<organism evidence="1 2">
    <name type="scientific">Dissostichus mawsoni</name>
    <name type="common">Antarctic cod</name>
    <dbReference type="NCBI Taxonomy" id="36200"/>
    <lineage>
        <taxon>Eukaryota</taxon>
        <taxon>Metazoa</taxon>
        <taxon>Chordata</taxon>
        <taxon>Craniata</taxon>
        <taxon>Vertebrata</taxon>
        <taxon>Euteleostomi</taxon>
        <taxon>Actinopterygii</taxon>
        <taxon>Neopterygii</taxon>
        <taxon>Teleostei</taxon>
        <taxon>Neoteleostei</taxon>
        <taxon>Acanthomorphata</taxon>
        <taxon>Eupercaria</taxon>
        <taxon>Perciformes</taxon>
        <taxon>Notothenioidei</taxon>
        <taxon>Nototheniidae</taxon>
        <taxon>Dissostichus</taxon>
    </lineage>
</organism>
<name>A0A7J5YUI8_DISMA</name>
<sequence length="97" mass="10854">MPLLPRRRAVDKPAVQTLLHNVTVLLQARRDSLKIVEILKFPSSSEKPVMDARRLLSSTSSLLRDPTHPLDKLCGECEIVVSDFLDPKVIPSCIIQP</sequence>
<proteinExistence type="predicted"/>
<dbReference type="AlphaFoldDB" id="A0A7J5YUI8"/>
<reference evidence="1 2" key="1">
    <citation type="submission" date="2020-03" db="EMBL/GenBank/DDBJ databases">
        <title>Dissostichus mawsoni Genome sequencing and assembly.</title>
        <authorList>
            <person name="Park H."/>
        </authorList>
    </citation>
    <scope>NUCLEOTIDE SEQUENCE [LARGE SCALE GENOMIC DNA]</scope>
    <source>
        <strain evidence="1">DM0001</strain>
        <tissue evidence="1">Muscle</tissue>
    </source>
</reference>
<dbReference type="EMBL" id="JAAKFY010000009">
    <property type="protein sequence ID" value="KAF3852369.1"/>
    <property type="molecule type" value="Genomic_DNA"/>
</dbReference>
<evidence type="ECO:0000313" key="1">
    <source>
        <dbReference type="EMBL" id="KAF3852369.1"/>
    </source>
</evidence>
<dbReference type="Proteomes" id="UP000518266">
    <property type="component" value="Unassembled WGS sequence"/>
</dbReference>
<keyword evidence="2" id="KW-1185">Reference proteome</keyword>
<accession>A0A7J5YUI8</accession>
<gene>
    <name evidence="1" type="ORF">F7725_005724</name>
</gene>
<evidence type="ECO:0000313" key="2">
    <source>
        <dbReference type="Proteomes" id="UP000518266"/>
    </source>
</evidence>